<keyword evidence="8" id="KW-0695">RNA-directed DNA polymerase</keyword>
<dbReference type="EC" id="3.1.26.4" evidence="2"/>
<dbReference type="GO" id="GO:0003964">
    <property type="term" value="F:RNA-directed DNA polymerase activity"/>
    <property type="evidence" value="ECO:0007669"/>
    <property type="project" value="UniProtKB-KW"/>
</dbReference>
<evidence type="ECO:0000256" key="1">
    <source>
        <dbReference type="ARBA" id="ARBA00010879"/>
    </source>
</evidence>
<keyword evidence="3" id="KW-0808">Transferase</keyword>
<organism evidence="11 12">
    <name type="scientific">Patagioenas fasciata monilis</name>
    <dbReference type="NCBI Taxonomy" id="372326"/>
    <lineage>
        <taxon>Eukaryota</taxon>
        <taxon>Metazoa</taxon>
        <taxon>Chordata</taxon>
        <taxon>Craniata</taxon>
        <taxon>Vertebrata</taxon>
        <taxon>Euteleostomi</taxon>
        <taxon>Archelosauria</taxon>
        <taxon>Archosauria</taxon>
        <taxon>Dinosauria</taxon>
        <taxon>Saurischia</taxon>
        <taxon>Theropoda</taxon>
        <taxon>Coelurosauria</taxon>
        <taxon>Aves</taxon>
        <taxon>Neognathae</taxon>
        <taxon>Neoaves</taxon>
        <taxon>Columbimorphae</taxon>
        <taxon>Columbiformes</taxon>
        <taxon>Columbidae</taxon>
        <taxon>Patagioenas</taxon>
    </lineage>
</organism>
<dbReference type="InterPro" id="IPR043128">
    <property type="entry name" value="Rev_trsase/Diguanyl_cyclase"/>
</dbReference>
<dbReference type="Gene3D" id="3.30.70.270">
    <property type="match status" value="1"/>
</dbReference>
<dbReference type="OrthoDB" id="9218093at2759"/>
<proteinExistence type="inferred from homology"/>
<dbReference type="GO" id="GO:0035613">
    <property type="term" value="F:RNA stem-loop binding"/>
    <property type="evidence" value="ECO:0007669"/>
    <property type="project" value="TreeGrafter"/>
</dbReference>
<dbReference type="Pfam" id="PF00078">
    <property type="entry name" value="RVT_1"/>
    <property type="match status" value="1"/>
</dbReference>
<dbReference type="SUPFAM" id="SSF56672">
    <property type="entry name" value="DNA/RNA polymerases"/>
    <property type="match status" value="1"/>
</dbReference>
<keyword evidence="5" id="KW-0540">Nuclease</keyword>
<feature type="domain" description="Reverse transcriptase" evidence="10">
    <location>
        <begin position="317"/>
        <end position="411"/>
    </location>
</feature>
<evidence type="ECO:0000256" key="9">
    <source>
        <dbReference type="SAM" id="MobiDB-lite"/>
    </source>
</evidence>
<protein>
    <recommendedName>
        <fullName evidence="2">ribonuclease H</fullName>
        <ecNumber evidence="2">3.1.26.4</ecNumber>
    </recommendedName>
</protein>
<feature type="compositionally biased region" description="Basic and acidic residues" evidence="9">
    <location>
        <begin position="167"/>
        <end position="176"/>
    </location>
</feature>
<evidence type="ECO:0000256" key="4">
    <source>
        <dbReference type="ARBA" id="ARBA00022695"/>
    </source>
</evidence>
<dbReference type="InterPro" id="IPR043502">
    <property type="entry name" value="DNA/RNA_pol_sf"/>
</dbReference>
<evidence type="ECO:0000256" key="2">
    <source>
        <dbReference type="ARBA" id="ARBA00012180"/>
    </source>
</evidence>
<evidence type="ECO:0000256" key="6">
    <source>
        <dbReference type="ARBA" id="ARBA00022759"/>
    </source>
</evidence>
<comment type="similarity">
    <text evidence="1">Belongs to the beta type-B retroviral polymerase family. HERV class-II K(HML-2) pol subfamily.</text>
</comment>
<dbReference type="AlphaFoldDB" id="A0A1V4JV75"/>
<evidence type="ECO:0000313" key="11">
    <source>
        <dbReference type="EMBL" id="OPJ76070.1"/>
    </source>
</evidence>
<evidence type="ECO:0000256" key="5">
    <source>
        <dbReference type="ARBA" id="ARBA00022722"/>
    </source>
</evidence>
<accession>A0A1V4JV75</accession>
<comment type="caution">
    <text evidence="11">The sequence shown here is derived from an EMBL/GenBank/DDBJ whole genome shotgun (WGS) entry which is preliminary data.</text>
</comment>
<dbReference type="PANTHER" id="PTHR41694:SF3">
    <property type="entry name" value="RNA-DIRECTED DNA POLYMERASE-RELATED"/>
    <property type="match status" value="1"/>
</dbReference>
<dbReference type="STRING" id="372326.A0A1V4JV75"/>
<keyword evidence="12" id="KW-1185">Reference proteome</keyword>
<dbReference type="PANTHER" id="PTHR41694">
    <property type="entry name" value="ENDOGENOUS RETROVIRUS GROUP K MEMBER POL PROTEIN"/>
    <property type="match status" value="1"/>
</dbReference>
<dbReference type="EMBL" id="LSYS01006073">
    <property type="protein sequence ID" value="OPJ76070.1"/>
    <property type="molecule type" value="Genomic_DNA"/>
</dbReference>
<sequence>MEGLEDIEVMGDIPCSATLLSQLPDLSEYMAEGDCPKDWVVAVRLGNSKDTMPDILDFPKSPKELQDFSEYAAESTCLQDQGLVACLEDSRDTSLTTNGPCMTVEVLDELPNLSNAQEPVEDSNKDGVAIKYSIHAASAHQSALALSAGTATVEPTAPVSTVAALERSVDQPEQKPGKASVKGPEQAKDNTINDLLAWLDTLEHEDAVPDVPDSPALTAFLSELPDLSDLSEYRAEGTSPTEPVAVEGLEDGEVMGDSFNSTTFLSQIPDFSDLNDLQDFSDYVAESTCLQDQGLVACLEDSRDTSLTTNGPCMTVEVLDELPNLSNQRPNLRFQWKVLPQGMINSPTICQITVDRELAPVRRSDPTATIIQYMDGILIAAPSGSQVDQLVSTVSESLKTNGFEITSAKLRRDHAEVQYAIKLPWAQMLKIVNIDLPEKIMDRPQRGPTVFTDASSATSTAAADRIVRRPRNPCTPVTKEVNKWASILSKPESSTLVESRQQRSGLRGGKLRYLCVILILGLVTTGKTESDYNHHQPFKWLLRDAASN</sequence>
<gene>
    <name evidence="11" type="ORF">AV530_015381</name>
</gene>
<dbReference type="Proteomes" id="UP000190648">
    <property type="component" value="Unassembled WGS sequence"/>
</dbReference>
<evidence type="ECO:0000256" key="8">
    <source>
        <dbReference type="ARBA" id="ARBA00022918"/>
    </source>
</evidence>
<name>A0A1V4JV75_PATFA</name>
<dbReference type="GO" id="GO:0004523">
    <property type="term" value="F:RNA-DNA hybrid ribonuclease activity"/>
    <property type="evidence" value="ECO:0007669"/>
    <property type="project" value="UniProtKB-EC"/>
</dbReference>
<reference evidence="11 12" key="1">
    <citation type="submission" date="2016-02" db="EMBL/GenBank/DDBJ databases">
        <title>Band-tailed pigeon sequencing and assembly.</title>
        <authorList>
            <person name="Soares A.E."/>
            <person name="Novak B.J."/>
            <person name="Rice E.S."/>
            <person name="O'Connell B."/>
            <person name="Chang D."/>
            <person name="Weber S."/>
            <person name="Shapiro B."/>
        </authorList>
    </citation>
    <scope>NUCLEOTIDE SEQUENCE [LARGE SCALE GENOMIC DNA]</scope>
    <source>
        <strain evidence="11">BTP2013</strain>
        <tissue evidence="11">Blood</tissue>
    </source>
</reference>
<keyword evidence="7" id="KW-0378">Hydrolase</keyword>
<evidence type="ECO:0000313" key="12">
    <source>
        <dbReference type="Proteomes" id="UP000190648"/>
    </source>
</evidence>
<evidence type="ECO:0000256" key="7">
    <source>
        <dbReference type="ARBA" id="ARBA00022801"/>
    </source>
</evidence>
<dbReference type="InterPro" id="IPR000477">
    <property type="entry name" value="RT_dom"/>
</dbReference>
<keyword evidence="6" id="KW-0255">Endonuclease</keyword>
<feature type="region of interest" description="Disordered" evidence="9">
    <location>
        <begin position="166"/>
        <end position="187"/>
    </location>
</feature>
<evidence type="ECO:0000256" key="3">
    <source>
        <dbReference type="ARBA" id="ARBA00022679"/>
    </source>
</evidence>
<keyword evidence="4" id="KW-0548">Nucleotidyltransferase</keyword>
<evidence type="ECO:0000259" key="10">
    <source>
        <dbReference type="Pfam" id="PF00078"/>
    </source>
</evidence>